<reference evidence="7" key="1">
    <citation type="submission" date="2008-03" db="EMBL/GenBank/DDBJ databases">
        <title>Complete sequence of chromosome of Beijerinckia indica subsp. indica ATCC 9039.</title>
        <authorList>
            <consortium name="US DOE Joint Genome Institute"/>
            <person name="Copeland A."/>
            <person name="Lucas S."/>
            <person name="Lapidus A."/>
            <person name="Glavina del Rio T."/>
            <person name="Dalin E."/>
            <person name="Tice H."/>
            <person name="Bruce D."/>
            <person name="Goodwin L."/>
            <person name="Pitluck S."/>
            <person name="LaButti K."/>
            <person name="Schmutz J."/>
            <person name="Larimer F."/>
            <person name="Land M."/>
            <person name="Hauser L."/>
            <person name="Kyrpides N."/>
            <person name="Mikhailova N."/>
            <person name="Dunfield P.F."/>
            <person name="Dedysh S.N."/>
            <person name="Liesack W."/>
            <person name="Saw J.H."/>
            <person name="Alam M."/>
            <person name="Chen Y."/>
            <person name="Murrell J.C."/>
            <person name="Richardson P."/>
        </authorList>
    </citation>
    <scope>NUCLEOTIDE SEQUENCE [LARGE SCALE GENOMIC DNA]</scope>
    <source>
        <strain evidence="7">ATCC 9039 / DSM 1715 / NCIMB 8712</strain>
    </source>
</reference>
<keyword evidence="4" id="KW-0804">Transcription</keyword>
<dbReference type="Proteomes" id="UP000001695">
    <property type="component" value="Chromosome"/>
</dbReference>
<dbReference type="Gene3D" id="3.40.190.10">
    <property type="entry name" value="Periplasmic binding protein-like II"/>
    <property type="match status" value="2"/>
</dbReference>
<dbReference type="GO" id="GO:0032993">
    <property type="term" value="C:protein-DNA complex"/>
    <property type="evidence" value="ECO:0007669"/>
    <property type="project" value="TreeGrafter"/>
</dbReference>
<dbReference type="HOGENOM" id="CLU_039613_6_4_5"/>
<dbReference type="InterPro" id="IPR036390">
    <property type="entry name" value="WH_DNA-bd_sf"/>
</dbReference>
<reference evidence="6 7" key="2">
    <citation type="journal article" date="2010" name="J. Bacteriol.">
        <title>Complete genome sequence of Beijerinckia indica subsp. indica.</title>
        <authorList>
            <person name="Tamas I."/>
            <person name="Dedysh S.N."/>
            <person name="Liesack W."/>
            <person name="Stott M.B."/>
            <person name="Alam M."/>
            <person name="Murrell J.C."/>
            <person name="Dunfield P.F."/>
        </authorList>
    </citation>
    <scope>NUCLEOTIDE SEQUENCE [LARGE SCALE GENOMIC DNA]</scope>
    <source>
        <strain evidence="7">ATCC 9039 / DSM 1715 / NCIMB 8712</strain>
    </source>
</reference>
<organism evidence="6 7">
    <name type="scientific">Beijerinckia indica subsp. indica (strain ATCC 9039 / DSM 1715 / NCIMB 8712)</name>
    <dbReference type="NCBI Taxonomy" id="395963"/>
    <lineage>
        <taxon>Bacteria</taxon>
        <taxon>Pseudomonadati</taxon>
        <taxon>Pseudomonadota</taxon>
        <taxon>Alphaproteobacteria</taxon>
        <taxon>Hyphomicrobiales</taxon>
        <taxon>Beijerinckiaceae</taxon>
        <taxon>Beijerinckia</taxon>
    </lineage>
</organism>
<dbReference type="Pfam" id="PF03466">
    <property type="entry name" value="LysR_substrate"/>
    <property type="match status" value="1"/>
</dbReference>
<dbReference type="RefSeq" id="WP_012385894.1">
    <property type="nucleotide sequence ID" value="NC_010581.1"/>
</dbReference>
<dbReference type="FunFam" id="1.10.10.10:FF:000001">
    <property type="entry name" value="LysR family transcriptional regulator"/>
    <property type="match status" value="1"/>
</dbReference>
<dbReference type="GO" id="GO:0003700">
    <property type="term" value="F:DNA-binding transcription factor activity"/>
    <property type="evidence" value="ECO:0007669"/>
    <property type="project" value="InterPro"/>
</dbReference>
<evidence type="ECO:0000313" key="6">
    <source>
        <dbReference type="EMBL" id="ACB96545.1"/>
    </source>
</evidence>
<evidence type="ECO:0000256" key="2">
    <source>
        <dbReference type="ARBA" id="ARBA00023015"/>
    </source>
</evidence>
<dbReference type="InterPro" id="IPR000847">
    <property type="entry name" value="LysR_HTH_N"/>
</dbReference>
<proteinExistence type="inferred from homology"/>
<dbReference type="InterPro" id="IPR036388">
    <property type="entry name" value="WH-like_DNA-bd_sf"/>
</dbReference>
<dbReference type="AlphaFoldDB" id="B2IL05"/>
<protein>
    <submittedName>
        <fullName evidence="6">Transcriptional regulator, LysR family</fullName>
    </submittedName>
</protein>
<dbReference type="Gene3D" id="1.10.10.10">
    <property type="entry name" value="Winged helix-like DNA-binding domain superfamily/Winged helix DNA-binding domain"/>
    <property type="match status" value="1"/>
</dbReference>
<evidence type="ECO:0000256" key="4">
    <source>
        <dbReference type="ARBA" id="ARBA00023163"/>
    </source>
</evidence>
<accession>B2IL05</accession>
<evidence type="ECO:0000256" key="1">
    <source>
        <dbReference type="ARBA" id="ARBA00009437"/>
    </source>
</evidence>
<comment type="similarity">
    <text evidence="1">Belongs to the LysR transcriptional regulatory family.</text>
</comment>
<name>B2IL05_BEII9</name>
<dbReference type="Pfam" id="PF00126">
    <property type="entry name" value="HTH_1"/>
    <property type="match status" value="1"/>
</dbReference>
<evidence type="ECO:0000256" key="3">
    <source>
        <dbReference type="ARBA" id="ARBA00023125"/>
    </source>
</evidence>
<dbReference type="PANTHER" id="PTHR30346">
    <property type="entry name" value="TRANSCRIPTIONAL DUAL REGULATOR HCAR-RELATED"/>
    <property type="match status" value="1"/>
</dbReference>
<keyword evidence="3" id="KW-0238">DNA-binding</keyword>
<feature type="domain" description="HTH lysR-type" evidence="5">
    <location>
        <begin position="1"/>
        <end position="58"/>
    </location>
</feature>
<dbReference type="OrthoDB" id="9795022at2"/>
<evidence type="ECO:0000259" key="5">
    <source>
        <dbReference type="PROSITE" id="PS50931"/>
    </source>
</evidence>
<dbReference type="GO" id="GO:0003677">
    <property type="term" value="F:DNA binding"/>
    <property type="evidence" value="ECO:0007669"/>
    <property type="project" value="UniProtKB-KW"/>
</dbReference>
<keyword evidence="2" id="KW-0805">Transcription regulation</keyword>
<dbReference type="PROSITE" id="PS50931">
    <property type="entry name" value="HTH_LYSR"/>
    <property type="match status" value="1"/>
</dbReference>
<dbReference type="InterPro" id="IPR005119">
    <property type="entry name" value="LysR_subst-bd"/>
</dbReference>
<dbReference type="eggNOG" id="COG0583">
    <property type="taxonomic scope" value="Bacteria"/>
</dbReference>
<dbReference type="STRING" id="395963.Bind_2980"/>
<dbReference type="EMBL" id="CP001016">
    <property type="protein sequence ID" value="ACB96545.1"/>
    <property type="molecule type" value="Genomic_DNA"/>
</dbReference>
<dbReference type="SUPFAM" id="SSF53850">
    <property type="entry name" value="Periplasmic binding protein-like II"/>
    <property type="match status" value="1"/>
</dbReference>
<gene>
    <name evidence="6" type="ordered locus">Bind_2980</name>
</gene>
<evidence type="ECO:0000313" key="7">
    <source>
        <dbReference type="Proteomes" id="UP000001695"/>
    </source>
</evidence>
<dbReference type="SUPFAM" id="SSF46785">
    <property type="entry name" value="Winged helix' DNA-binding domain"/>
    <property type="match status" value="1"/>
</dbReference>
<dbReference type="KEGG" id="bid:Bind_2980"/>
<dbReference type="PRINTS" id="PR00039">
    <property type="entry name" value="HTHLYSR"/>
</dbReference>
<keyword evidence="7" id="KW-1185">Reference proteome</keyword>
<dbReference type="PANTHER" id="PTHR30346:SF0">
    <property type="entry name" value="HCA OPERON TRANSCRIPTIONAL ACTIVATOR HCAR"/>
    <property type="match status" value="1"/>
</dbReference>
<dbReference type="CDD" id="cd08414">
    <property type="entry name" value="PBP2_LTTR_aromatics_like"/>
    <property type="match status" value="1"/>
</dbReference>
<sequence>MDIRSLEVFLALSEALHFGRAAERLSMSQSSVSEHVRRLEARLGRNLFDRTSRRVTMTATGEILAHRLRDPIKAIRLALREAERGGRTTVETLRVGFLGGGFYELYEPLVQAHKLDHPGVALEFVELNYDTQFSAILQGEVDIAFCRLPVGLDGLEAGPIVMSDPRVVCVNVAHRLAGRDYIDAEELRGETMLRVPASQAGTKWSEYHFPLATPQRYPLAPGPMIRTVREGIAAVVAGHGVFFLTKRAAHYYATPRMTFVEVNLPPIQSALVWRRGDARGSIAAFNRILMRVAREAKIA</sequence>